<dbReference type="RefSeq" id="WP_192581958.1">
    <property type="nucleotide sequence ID" value="NZ_BHYM01000045.1"/>
</dbReference>
<dbReference type="EMBL" id="BHYM01000045">
    <property type="protein sequence ID" value="GCE41581.1"/>
    <property type="molecule type" value="Genomic_DNA"/>
</dbReference>
<evidence type="ECO:0000313" key="7">
    <source>
        <dbReference type="Proteomes" id="UP000287519"/>
    </source>
</evidence>
<dbReference type="FunFam" id="3.40.605.10:FF:000007">
    <property type="entry name" value="NAD/NADP-dependent betaine aldehyde dehydrogenase"/>
    <property type="match status" value="1"/>
</dbReference>
<dbReference type="InterPro" id="IPR029510">
    <property type="entry name" value="Ald_DH_CS_GLU"/>
</dbReference>
<sequence length="490" mass="51163">MEHIAELQQPFIAGERVTSGADQTIAVINPATESQIAQLQVTSESLVDQAVEAAAQAQRRWVKLTPDARGAIIWKWGELVAQHSEELAQLITAETGKPITDARGEAMSAPRVARYWAGMTDKINGAQLPVTPGHLSYTIREPLGVVAGIMPWNGPVASCVGRGAAALATGNGVVLKPSEFSSLSALRIADLASEAGVPAGLLSVVTGAGEVGGLLASHPGIGGVTFTGGVTGGRRVNLAAAESFKKVTLELGGKAPSIVFADADLDAALQSTLYGIFGNAGQVCVATSRLLLHKSIADGFTKRLVAATQRIRVGAPSDEATKMGPLISAQQYESVSRYLELGNTQAQLLTGGGRPKGYEGSPGYYLAPTIYRDDQADSAVAREEVFGPVLTVIPFDSEEEAVDLANGVDLGLSANIWTKEVGTALRVAESVEAGTIWCNATRVMDPALPFGGFKNSGVGNAFGEGAVEGQTRLRRITVRFDAASESLWDI</sequence>
<comment type="caution">
    <text evidence="6">The sequence shown here is derived from an EMBL/GenBank/DDBJ whole genome shotgun (WGS) entry which is preliminary data.</text>
</comment>
<evidence type="ECO:0000256" key="1">
    <source>
        <dbReference type="ARBA" id="ARBA00009986"/>
    </source>
</evidence>
<dbReference type="InterPro" id="IPR016163">
    <property type="entry name" value="Ald_DH_C"/>
</dbReference>
<dbReference type="Proteomes" id="UP000287519">
    <property type="component" value="Unassembled WGS sequence"/>
</dbReference>
<evidence type="ECO:0000259" key="5">
    <source>
        <dbReference type="Pfam" id="PF00171"/>
    </source>
</evidence>
<dbReference type="SUPFAM" id="SSF53720">
    <property type="entry name" value="ALDH-like"/>
    <property type="match status" value="1"/>
</dbReference>
<proteinExistence type="inferred from homology"/>
<keyword evidence="7" id="KW-1185">Reference proteome</keyword>
<dbReference type="PROSITE" id="PS00687">
    <property type="entry name" value="ALDEHYDE_DEHYDR_GLU"/>
    <property type="match status" value="1"/>
</dbReference>
<dbReference type="Gene3D" id="3.40.605.10">
    <property type="entry name" value="Aldehyde Dehydrogenase, Chain A, domain 1"/>
    <property type="match status" value="1"/>
</dbReference>
<evidence type="ECO:0000256" key="4">
    <source>
        <dbReference type="RuleBase" id="RU003345"/>
    </source>
</evidence>
<accession>A0A402CDA5</accession>
<gene>
    <name evidence="6" type="ORF">Rhow_005240</name>
</gene>
<name>A0A402CDA5_RHOWR</name>
<evidence type="ECO:0000256" key="3">
    <source>
        <dbReference type="PROSITE-ProRule" id="PRU10007"/>
    </source>
</evidence>
<comment type="similarity">
    <text evidence="1 4">Belongs to the aldehyde dehydrogenase family.</text>
</comment>
<dbReference type="Gene3D" id="3.40.309.10">
    <property type="entry name" value="Aldehyde Dehydrogenase, Chain A, domain 2"/>
    <property type="match status" value="1"/>
</dbReference>
<dbReference type="GO" id="GO:0016620">
    <property type="term" value="F:oxidoreductase activity, acting on the aldehyde or oxo group of donors, NAD or NADP as acceptor"/>
    <property type="evidence" value="ECO:0007669"/>
    <property type="project" value="InterPro"/>
</dbReference>
<organism evidence="6 7">
    <name type="scientific">Rhodococcus wratislaviensis</name>
    <name type="common">Tsukamurella wratislaviensis</name>
    <dbReference type="NCBI Taxonomy" id="44752"/>
    <lineage>
        <taxon>Bacteria</taxon>
        <taxon>Bacillati</taxon>
        <taxon>Actinomycetota</taxon>
        <taxon>Actinomycetes</taxon>
        <taxon>Mycobacteriales</taxon>
        <taxon>Nocardiaceae</taxon>
        <taxon>Rhodococcus</taxon>
    </lineage>
</organism>
<dbReference type="FunFam" id="3.40.309.10:FF:000012">
    <property type="entry name" value="Betaine aldehyde dehydrogenase"/>
    <property type="match status" value="1"/>
</dbReference>
<dbReference type="Pfam" id="PF00171">
    <property type="entry name" value="Aldedh"/>
    <property type="match status" value="1"/>
</dbReference>
<dbReference type="PANTHER" id="PTHR11699">
    <property type="entry name" value="ALDEHYDE DEHYDROGENASE-RELATED"/>
    <property type="match status" value="1"/>
</dbReference>
<dbReference type="InterPro" id="IPR016161">
    <property type="entry name" value="Ald_DH/histidinol_DH"/>
</dbReference>
<dbReference type="InterPro" id="IPR015590">
    <property type="entry name" value="Aldehyde_DH_dom"/>
</dbReference>
<keyword evidence="2 4" id="KW-0560">Oxidoreductase</keyword>
<reference evidence="6 7" key="1">
    <citation type="submission" date="2018-11" db="EMBL/GenBank/DDBJ databases">
        <title>Microbial catabolism of amino acid.</title>
        <authorList>
            <person name="Hibi M."/>
            <person name="Ogawa J."/>
        </authorList>
    </citation>
    <scope>NUCLEOTIDE SEQUENCE [LARGE SCALE GENOMIC DNA]</scope>
    <source>
        <strain evidence="6 7">C31-06</strain>
    </source>
</reference>
<protein>
    <submittedName>
        <fullName evidence="6">Aldehyde dehydrogenase</fullName>
    </submittedName>
</protein>
<dbReference type="PROSITE" id="PS00070">
    <property type="entry name" value="ALDEHYDE_DEHYDR_CYS"/>
    <property type="match status" value="1"/>
</dbReference>
<feature type="active site" evidence="3">
    <location>
        <position position="250"/>
    </location>
</feature>
<dbReference type="InterPro" id="IPR016162">
    <property type="entry name" value="Ald_DH_N"/>
</dbReference>
<dbReference type="AlphaFoldDB" id="A0A402CDA5"/>
<evidence type="ECO:0000313" key="6">
    <source>
        <dbReference type="EMBL" id="GCE41581.1"/>
    </source>
</evidence>
<dbReference type="InterPro" id="IPR016160">
    <property type="entry name" value="Ald_DH_CS_CYS"/>
</dbReference>
<feature type="domain" description="Aldehyde dehydrogenase" evidence="5">
    <location>
        <begin position="20"/>
        <end position="473"/>
    </location>
</feature>
<evidence type="ECO:0000256" key="2">
    <source>
        <dbReference type="ARBA" id="ARBA00023002"/>
    </source>
</evidence>